<dbReference type="InterPro" id="IPR001737">
    <property type="entry name" value="KsgA/Erm"/>
</dbReference>
<keyword evidence="4" id="KW-0808">Transferase</keyword>
<evidence type="ECO:0000313" key="9">
    <source>
        <dbReference type="EMBL" id="KAH7361870.1"/>
    </source>
</evidence>
<feature type="region of interest" description="Disordered" evidence="8">
    <location>
        <begin position="59"/>
        <end position="90"/>
    </location>
</feature>
<evidence type="ECO:0000256" key="3">
    <source>
        <dbReference type="ARBA" id="ARBA00022603"/>
    </source>
</evidence>
<comment type="subcellular location">
    <subcellularLocation>
        <location evidence="1">Mitochondrion</location>
    </subcellularLocation>
</comment>
<dbReference type="GO" id="GO:0003723">
    <property type="term" value="F:RNA binding"/>
    <property type="evidence" value="ECO:0007669"/>
    <property type="project" value="UniProtKB-KW"/>
</dbReference>
<dbReference type="PANTHER" id="PTHR11727">
    <property type="entry name" value="DIMETHYLADENOSINE TRANSFERASE"/>
    <property type="match status" value="1"/>
</dbReference>
<accession>A0A8K0TG56</accession>
<evidence type="ECO:0000256" key="8">
    <source>
        <dbReference type="SAM" id="MobiDB-lite"/>
    </source>
</evidence>
<dbReference type="GO" id="GO:0005759">
    <property type="term" value="C:mitochondrial matrix"/>
    <property type="evidence" value="ECO:0007669"/>
    <property type="project" value="TreeGrafter"/>
</dbReference>
<dbReference type="AlphaFoldDB" id="A0A8K0TG56"/>
<name>A0A8K0TG56_9PEZI</name>
<keyword evidence="5" id="KW-0949">S-adenosyl-L-methionine</keyword>
<keyword evidence="10" id="KW-1185">Reference proteome</keyword>
<dbReference type="PANTHER" id="PTHR11727:SF17">
    <property type="entry name" value="DIMETHYLADENOSINE TRANSFERASE 1, MITOCHONDRIAL"/>
    <property type="match status" value="1"/>
</dbReference>
<evidence type="ECO:0000256" key="1">
    <source>
        <dbReference type="ARBA" id="ARBA00004173"/>
    </source>
</evidence>
<comment type="caution">
    <text evidence="9">The sequence shown here is derived from an EMBL/GenBank/DDBJ whole genome shotgun (WGS) entry which is preliminary data.</text>
</comment>
<dbReference type="GO" id="GO:0034246">
    <property type="term" value="F:mitochondrial transcription factor activity"/>
    <property type="evidence" value="ECO:0007669"/>
    <property type="project" value="TreeGrafter"/>
</dbReference>
<dbReference type="Proteomes" id="UP000813385">
    <property type="component" value="Unassembled WGS sequence"/>
</dbReference>
<sequence length="630" mass="70881">MWSISRTSRLCRYNARHLTAPATRRHAATVSVTEALKTRSTPVAKELWNTGLWKRAYNKRTNSKEEGAADVDEKPKRKPRGKAKAKDPKVVGDKTRVNIVSEKLCDDITKYIGPTLERHVGCDILDLNPGAGVWSRKLNDVLKPRSHILMEPDAQLYEPFLKPLLERPGTRLVPQSGILWKELHEAMNFLENQKDTPVDPSKDRERNDTLIVTANLCMFPKRRYRFFDSLSVLVLFQFISSIRSSTLFQKYGLIRMMLWVNDEDKRSLLPRCIQSRRKSAIDAEFACEWLAEVAGKDPATVHIERDQLKKPRLRDHSIDIQSSRDTLARMAKSNIEIPPHRMMAATTEALDSSNAGASGGAGAGTPTFMRPWIAELAALDEAFKAGEIAQGSDEYKARITKRAQMGHKEREVAKHLELLDELRQMAQLAKDPEQLAEKDAAYNEKIEAMSKMSKGEFRLMRDNAHIFAQDPPVMLWDRRPWEPLKAEPEEFFPSVDCALLDIQPKTVHRILRSVGKKGDRPSDILDLIQRSMADASVEGVSKGLDKLWPGAKEAILPHCPSLRDPASGGLPGTGHAEVTPRILNEKQWTEILEAFMKWPFRPTYAEMVGRVGDDLGGESSTAGTIDTGIS</sequence>
<dbReference type="GO" id="GO:0006391">
    <property type="term" value="P:transcription initiation at mitochondrial promoter"/>
    <property type="evidence" value="ECO:0007669"/>
    <property type="project" value="TreeGrafter"/>
</dbReference>
<evidence type="ECO:0000313" key="10">
    <source>
        <dbReference type="Proteomes" id="UP000813385"/>
    </source>
</evidence>
<evidence type="ECO:0000256" key="4">
    <source>
        <dbReference type="ARBA" id="ARBA00022679"/>
    </source>
</evidence>
<dbReference type="Gene3D" id="3.40.50.150">
    <property type="entry name" value="Vaccinia Virus protein VP39"/>
    <property type="match status" value="1"/>
</dbReference>
<dbReference type="Gene3D" id="1.10.8.100">
    <property type="entry name" value="Ribosomal RNA adenine dimethylase-like, domain 2"/>
    <property type="match status" value="1"/>
</dbReference>
<dbReference type="OrthoDB" id="16079at2759"/>
<evidence type="ECO:0000256" key="7">
    <source>
        <dbReference type="ARBA" id="ARBA00024915"/>
    </source>
</evidence>
<comment type="function">
    <text evidence="7">Mitochondrial transcription factor that confers selective promoter recognition on the core subunit of the yeast mitochondrial RNA polymerase. Interacts with DNA in a non-specific manner.</text>
</comment>
<keyword evidence="3" id="KW-0489">Methyltransferase</keyword>
<dbReference type="EMBL" id="JAGPXD010000003">
    <property type="protein sequence ID" value="KAH7361870.1"/>
    <property type="molecule type" value="Genomic_DNA"/>
</dbReference>
<proteinExistence type="predicted"/>
<dbReference type="InterPro" id="IPR023165">
    <property type="entry name" value="rRNA_Ade_diMease-like_C"/>
</dbReference>
<protein>
    <recommendedName>
        <fullName evidence="2">Mitochondrial transcription factor 1</fullName>
    </recommendedName>
</protein>
<dbReference type="GO" id="GO:0008168">
    <property type="term" value="F:methyltransferase activity"/>
    <property type="evidence" value="ECO:0007669"/>
    <property type="project" value="UniProtKB-KW"/>
</dbReference>
<gene>
    <name evidence="9" type="ORF">B0T11DRAFT_78613</name>
</gene>
<evidence type="ECO:0000256" key="5">
    <source>
        <dbReference type="ARBA" id="ARBA00022691"/>
    </source>
</evidence>
<dbReference type="SUPFAM" id="SSF53335">
    <property type="entry name" value="S-adenosyl-L-methionine-dependent methyltransferases"/>
    <property type="match status" value="1"/>
</dbReference>
<reference evidence="9" key="1">
    <citation type="journal article" date="2021" name="Nat. Commun.">
        <title>Genetic determinants of endophytism in the Arabidopsis root mycobiome.</title>
        <authorList>
            <person name="Mesny F."/>
            <person name="Miyauchi S."/>
            <person name="Thiergart T."/>
            <person name="Pickel B."/>
            <person name="Atanasova L."/>
            <person name="Karlsson M."/>
            <person name="Huettel B."/>
            <person name="Barry K.W."/>
            <person name="Haridas S."/>
            <person name="Chen C."/>
            <person name="Bauer D."/>
            <person name="Andreopoulos W."/>
            <person name="Pangilinan J."/>
            <person name="LaButti K."/>
            <person name="Riley R."/>
            <person name="Lipzen A."/>
            <person name="Clum A."/>
            <person name="Drula E."/>
            <person name="Henrissat B."/>
            <person name="Kohler A."/>
            <person name="Grigoriev I.V."/>
            <person name="Martin F.M."/>
            <person name="Hacquard S."/>
        </authorList>
    </citation>
    <scope>NUCLEOTIDE SEQUENCE</scope>
    <source>
        <strain evidence="9">MPI-CAGE-AT-0016</strain>
    </source>
</reference>
<evidence type="ECO:0000256" key="6">
    <source>
        <dbReference type="ARBA" id="ARBA00022884"/>
    </source>
</evidence>
<dbReference type="GO" id="GO:0032259">
    <property type="term" value="P:methylation"/>
    <property type="evidence" value="ECO:0007669"/>
    <property type="project" value="UniProtKB-KW"/>
</dbReference>
<feature type="compositionally biased region" description="Basic and acidic residues" evidence="8">
    <location>
        <begin position="62"/>
        <end position="75"/>
    </location>
</feature>
<dbReference type="InterPro" id="IPR029063">
    <property type="entry name" value="SAM-dependent_MTases_sf"/>
</dbReference>
<evidence type="ECO:0000256" key="2">
    <source>
        <dbReference type="ARBA" id="ARBA00013836"/>
    </source>
</evidence>
<organism evidence="9 10">
    <name type="scientific">Plectosphaerella cucumerina</name>
    <dbReference type="NCBI Taxonomy" id="40658"/>
    <lineage>
        <taxon>Eukaryota</taxon>
        <taxon>Fungi</taxon>
        <taxon>Dikarya</taxon>
        <taxon>Ascomycota</taxon>
        <taxon>Pezizomycotina</taxon>
        <taxon>Sordariomycetes</taxon>
        <taxon>Hypocreomycetidae</taxon>
        <taxon>Glomerellales</taxon>
        <taxon>Plectosphaerellaceae</taxon>
        <taxon>Plectosphaerella</taxon>
    </lineage>
</organism>
<keyword evidence="6" id="KW-0694">RNA-binding</keyword>
<dbReference type="GO" id="GO:0034245">
    <property type="term" value="C:mitochondrial DNA-directed RNA polymerase complex"/>
    <property type="evidence" value="ECO:0007669"/>
    <property type="project" value="TreeGrafter"/>
</dbReference>